<reference evidence="1 2" key="1">
    <citation type="submission" date="2015-01" db="EMBL/GenBank/DDBJ databases">
        <title>Vibrio sp. C5 JCM 19232 whole genome shotgun sequence.</title>
        <authorList>
            <person name="Sawabe T."/>
            <person name="Meirelles P."/>
            <person name="Feng G."/>
            <person name="Sayaka M."/>
            <person name="Hattori M."/>
            <person name="Ohkuma M."/>
        </authorList>
    </citation>
    <scope>NUCLEOTIDE SEQUENCE [LARGE SCALE GENOMIC DNA]</scope>
    <source>
        <strain evidence="1 2">JCM19232</strain>
    </source>
</reference>
<accession>A0A0B8P422</accession>
<proteinExistence type="predicted"/>
<dbReference type="EMBL" id="BBSA01000003">
    <property type="protein sequence ID" value="GAM61525.1"/>
    <property type="molecule type" value="Genomic_DNA"/>
</dbReference>
<dbReference type="Proteomes" id="UP000031670">
    <property type="component" value="Unassembled WGS sequence"/>
</dbReference>
<organism evidence="1 2">
    <name type="scientific">Vibrio ishigakensis</name>
    <dbReference type="NCBI Taxonomy" id="1481914"/>
    <lineage>
        <taxon>Bacteria</taxon>
        <taxon>Pseudomonadati</taxon>
        <taxon>Pseudomonadota</taxon>
        <taxon>Gammaproteobacteria</taxon>
        <taxon>Vibrionales</taxon>
        <taxon>Vibrionaceae</taxon>
        <taxon>Vibrio</taxon>
    </lineage>
</organism>
<dbReference type="Gene3D" id="3.40.50.720">
    <property type="entry name" value="NAD(P)-binding Rossmann-like Domain"/>
    <property type="match status" value="1"/>
</dbReference>
<gene>
    <name evidence="1" type="ORF">JCM19232_5826</name>
</gene>
<reference evidence="1 2" key="2">
    <citation type="submission" date="2015-01" db="EMBL/GenBank/DDBJ databases">
        <authorList>
            <consortium name="NBRP consortium"/>
            <person name="Sawabe T."/>
            <person name="Meirelles P."/>
            <person name="Feng G."/>
            <person name="Sayaka M."/>
            <person name="Hattori M."/>
            <person name="Ohkuma M."/>
        </authorList>
    </citation>
    <scope>NUCLEOTIDE SEQUENCE [LARGE SCALE GENOMIC DNA]</scope>
    <source>
        <strain evidence="1 2">JCM19232</strain>
    </source>
</reference>
<name>A0A0B8P422_9VIBR</name>
<protein>
    <recommendedName>
        <fullName evidence="3">3-hydroxyacyl-CoA dehydrogenase</fullName>
    </recommendedName>
</protein>
<dbReference type="AlphaFoldDB" id="A0A0B8P422"/>
<evidence type="ECO:0000313" key="1">
    <source>
        <dbReference type="EMBL" id="GAM61525.1"/>
    </source>
</evidence>
<evidence type="ECO:0008006" key="3">
    <source>
        <dbReference type="Google" id="ProtNLM"/>
    </source>
</evidence>
<sequence>MKKEHFGDAKPRTVNQVGVLGGGLMGAGIAHVSLGKPRCRLS</sequence>
<comment type="caution">
    <text evidence="1">The sequence shown here is derived from an EMBL/GenBank/DDBJ whole genome shotgun (WGS) entry which is preliminary data.</text>
</comment>
<evidence type="ECO:0000313" key="2">
    <source>
        <dbReference type="Proteomes" id="UP000031670"/>
    </source>
</evidence>